<dbReference type="Proteomes" id="UP001145050">
    <property type="component" value="Unassembled WGS sequence"/>
</dbReference>
<gene>
    <name evidence="4" type="ORF">NC797_04895</name>
</gene>
<dbReference type="InterPro" id="IPR002508">
    <property type="entry name" value="MurNAc-LAA_cat"/>
</dbReference>
<dbReference type="SMART" id="SM00646">
    <property type="entry name" value="Ami_3"/>
    <property type="match status" value="1"/>
</dbReference>
<name>A0A9X3WTA2_9BACI</name>
<dbReference type="Gene3D" id="2.30.30.40">
    <property type="entry name" value="SH3 Domains"/>
    <property type="match status" value="2"/>
</dbReference>
<feature type="domain" description="SH3b" evidence="3">
    <location>
        <begin position="26"/>
        <end position="88"/>
    </location>
</feature>
<evidence type="ECO:0000313" key="5">
    <source>
        <dbReference type="Proteomes" id="UP001145050"/>
    </source>
</evidence>
<dbReference type="PANTHER" id="PTHR30404:SF0">
    <property type="entry name" value="N-ACETYLMURAMOYL-L-ALANINE AMIDASE AMIC"/>
    <property type="match status" value="1"/>
</dbReference>
<evidence type="ECO:0000313" key="4">
    <source>
        <dbReference type="EMBL" id="MDC3423846.1"/>
    </source>
</evidence>
<evidence type="ECO:0000256" key="2">
    <source>
        <dbReference type="ARBA" id="ARBA00023316"/>
    </source>
</evidence>
<keyword evidence="2" id="KW-0961">Cell wall biogenesis/degradation</keyword>
<comment type="caution">
    <text evidence="4">The sequence shown here is derived from an EMBL/GenBank/DDBJ whole genome shotgun (WGS) entry which is preliminary data.</text>
</comment>
<evidence type="ECO:0000259" key="3">
    <source>
        <dbReference type="PROSITE" id="PS51781"/>
    </source>
</evidence>
<dbReference type="EMBL" id="JAMQKB010000003">
    <property type="protein sequence ID" value="MDC3423846.1"/>
    <property type="molecule type" value="Genomic_DNA"/>
</dbReference>
<dbReference type="InterPro" id="IPR003646">
    <property type="entry name" value="SH3-like_bac-type"/>
</dbReference>
<dbReference type="InterPro" id="IPR050695">
    <property type="entry name" value="N-acetylmuramoyl_amidase_3"/>
</dbReference>
<dbReference type="PIRSF" id="PIRSF037846">
    <property type="entry name" value="Autolysin_YrvJ_prd"/>
    <property type="match status" value="1"/>
</dbReference>
<protein>
    <submittedName>
        <fullName evidence="4">N-acetylmuramoyl-L-alanine amidase</fullName>
        <ecNumber evidence="4">3.5.1.28</ecNumber>
    </submittedName>
</protein>
<dbReference type="EC" id="3.5.1.28" evidence="4"/>
<dbReference type="Gene3D" id="3.40.630.40">
    <property type="entry name" value="Zn-dependent exopeptidases"/>
    <property type="match status" value="1"/>
</dbReference>
<dbReference type="Pfam" id="PF01520">
    <property type="entry name" value="Amidase_3"/>
    <property type="match status" value="1"/>
</dbReference>
<keyword evidence="1 4" id="KW-0378">Hydrolase</keyword>
<dbReference type="PROSITE" id="PS51781">
    <property type="entry name" value="SH3B"/>
    <property type="match status" value="2"/>
</dbReference>
<dbReference type="PANTHER" id="PTHR30404">
    <property type="entry name" value="N-ACETYLMURAMOYL-L-ALANINE AMIDASE"/>
    <property type="match status" value="1"/>
</dbReference>
<dbReference type="AlphaFoldDB" id="A0A9X3WTA2"/>
<dbReference type="InterPro" id="IPR017293">
    <property type="entry name" value="N-acetylmuramoyl-L-ala_amidase"/>
</dbReference>
<dbReference type="Pfam" id="PF08239">
    <property type="entry name" value="SH3_3"/>
    <property type="match status" value="2"/>
</dbReference>
<feature type="domain" description="SH3b" evidence="3">
    <location>
        <begin position="93"/>
        <end position="156"/>
    </location>
</feature>
<organism evidence="4 5">
    <name type="scientific">Terrihalobacillus insolitus</name>
    <dbReference type="NCBI Taxonomy" id="2950438"/>
    <lineage>
        <taxon>Bacteria</taxon>
        <taxon>Bacillati</taxon>
        <taxon>Bacillota</taxon>
        <taxon>Bacilli</taxon>
        <taxon>Bacillales</taxon>
        <taxon>Bacillaceae</taxon>
        <taxon>Terrihalobacillus</taxon>
    </lineage>
</organism>
<dbReference type="GO" id="GO:0009253">
    <property type="term" value="P:peptidoglycan catabolic process"/>
    <property type="evidence" value="ECO:0007669"/>
    <property type="project" value="InterPro"/>
</dbReference>
<dbReference type="GO" id="GO:0008745">
    <property type="term" value="F:N-acetylmuramoyl-L-alanine amidase activity"/>
    <property type="evidence" value="ECO:0007669"/>
    <property type="project" value="UniProtKB-EC"/>
</dbReference>
<keyword evidence="5" id="KW-1185">Reference proteome</keyword>
<evidence type="ECO:0000256" key="1">
    <source>
        <dbReference type="ARBA" id="ARBA00022801"/>
    </source>
</evidence>
<dbReference type="SMART" id="SM00287">
    <property type="entry name" value="SH3b"/>
    <property type="match status" value="2"/>
</dbReference>
<proteinExistence type="predicted"/>
<dbReference type="CDD" id="cd02696">
    <property type="entry name" value="MurNAc-LAA"/>
    <property type="match status" value="1"/>
</dbReference>
<dbReference type="GO" id="GO:0071555">
    <property type="term" value="P:cell wall organization"/>
    <property type="evidence" value="ECO:0007669"/>
    <property type="project" value="UniProtKB-KW"/>
</dbReference>
<dbReference type="GO" id="GO:0030288">
    <property type="term" value="C:outer membrane-bounded periplasmic space"/>
    <property type="evidence" value="ECO:0007669"/>
    <property type="project" value="TreeGrafter"/>
</dbReference>
<sequence>MKRKQISFFLVLVFFLVLTITTVVYAKDAIINVDNLNVRSGPGLSYEVIGQVNQDETYPILDQYEGWVQIETDDFTGWVTKEFLTIPEGKKEENETTITLLYNKTNVRSGPTTADEIIGYADKGSQFEVVREISGWYQIKWEGKTGYIAGWLVEKDAETFPYEETSLTKKTIVIDVGHGGRDVGAINLNNAVEKDFTMRTAKELQNQLQLLGVEVIMTRNTDTYISLSGRASLSNVVQPDAFISIHYNSAPAYPSASGISTFYLNPTNETLANDIQSELIKATGKDDRGVQQEDFQVLRQTHQPAVLLELGFISNEASERDFLSRGYQEKLAKGVINGLMRYFSN</sequence>
<dbReference type="RefSeq" id="WP_272435622.1">
    <property type="nucleotide sequence ID" value="NZ_JAMQKB010000003.1"/>
</dbReference>
<dbReference type="SUPFAM" id="SSF53187">
    <property type="entry name" value="Zn-dependent exopeptidases"/>
    <property type="match status" value="1"/>
</dbReference>
<accession>A0A9X3WTA2</accession>
<reference evidence="4" key="1">
    <citation type="submission" date="2022-06" db="EMBL/GenBank/DDBJ databases">
        <title>Aquibacillus sp. a new bacterium isolated from soil saline samples.</title>
        <authorList>
            <person name="Galisteo C."/>
            <person name="De La Haba R."/>
            <person name="Sanchez-Porro C."/>
            <person name="Ventosa A."/>
        </authorList>
    </citation>
    <scope>NUCLEOTIDE SEQUENCE</scope>
    <source>
        <strain evidence="4">3ASR75-11</strain>
    </source>
</reference>